<dbReference type="EMBL" id="PIQC01000004">
    <property type="protein sequence ID" value="RUO69535.1"/>
    <property type="molecule type" value="Genomic_DNA"/>
</dbReference>
<dbReference type="OrthoDB" id="9808669at2"/>
<gene>
    <name evidence="6" type="ORF">CWI78_06335</name>
</gene>
<evidence type="ECO:0000313" key="6">
    <source>
        <dbReference type="EMBL" id="RUO69535.1"/>
    </source>
</evidence>
<dbReference type="SUPFAM" id="SSF53901">
    <property type="entry name" value="Thiolase-like"/>
    <property type="match status" value="2"/>
</dbReference>
<evidence type="ECO:0000313" key="7">
    <source>
        <dbReference type="Proteomes" id="UP000288058"/>
    </source>
</evidence>
<dbReference type="InterPro" id="IPR020841">
    <property type="entry name" value="PKS_Beta-ketoAc_synthase_dom"/>
</dbReference>
<keyword evidence="7" id="KW-1185">Reference proteome</keyword>
<reference evidence="7" key="1">
    <citation type="journal article" date="2018" name="Front. Microbiol.">
        <title>Genome-Based Analysis Reveals the Taxonomy and Diversity of the Family Idiomarinaceae.</title>
        <authorList>
            <person name="Liu Y."/>
            <person name="Lai Q."/>
            <person name="Shao Z."/>
        </authorList>
    </citation>
    <scope>NUCLEOTIDE SEQUENCE [LARGE SCALE GENOMIC DNA]</scope>
    <source>
        <strain evidence="7">R22</strain>
    </source>
</reference>
<dbReference type="Pfam" id="PF00109">
    <property type="entry name" value="ketoacyl-synt"/>
    <property type="match status" value="1"/>
</dbReference>
<dbReference type="GO" id="GO:0006633">
    <property type="term" value="P:fatty acid biosynthetic process"/>
    <property type="evidence" value="ECO:0007669"/>
    <property type="project" value="UniProtKB-UniPathway"/>
</dbReference>
<keyword evidence="3 4" id="KW-0808">Transferase</keyword>
<feature type="domain" description="Ketosynthase family 3 (KS3)" evidence="5">
    <location>
        <begin position="1"/>
        <end position="395"/>
    </location>
</feature>
<dbReference type="RefSeq" id="WP_126781348.1">
    <property type="nucleotide sequence ID" value="NZ_PIQC01000004.1"/>
</dbReference>
<organism evidence="6 7">
    <name type="scientific">Idiomarina ramblicola</name>
    <dbReference type="NCBI Taxonomy" id="263724"/>
    <lineage>
        <taxon>Bacteria</taxon>
        <taxon>Pseudomonadati</taxon>
        <taxon>Pseudomonadota</taxon>
        <taxon>Gammaproteobacteria</taxon>
        <taxon>Alteromonadales</taxon>
        <taxon>Idiomarinaceae</taxon>
        <taxon>Idiomarina</taxon>
    </lineage>
</organism>
<dbReference type="GO" id="GO:0005829">
    <property type="term" value="C:cytosol"/>
    <property type="evidence" value="ECO:0007669"/>
    <property type="project" value="TreeGrafter"/>
</dbReference>
<dbReference type="InterPro" id="IPR018201">
    <property type="entry name" value="Ketoacyl_synth_AS"/>
</dbReference>
<evidence type="ECO:0000256" key="1">
    <source>
        <dbReference type="ARBA" id="ARBA00005194"/>
    </source>
</evidence>
<accession>A0A432Z052</accession>
<comment type="pathway">
    <text evidence="1">Lipid metabolism; fatty acid biosynthesis.</text>
</comment>
<dbReference type="PROSITE" id="PS00606">
    <property type="entry name" value="KS3_1"/>
    <property type="match status" value="1"/>
</dbReference>
<dbReference type="UniPathway" id="UPA00094"/>
<dbReference type="InterPro" id="IPR016039">
    <property type="entry name" value="Thiolase-like"/>
</dbReference>
<comment type="caution">
    <text evidence="6">The sequence shown here is derived from an EMBL/GenBank/DDBJ whole genome shotgun (WGS) entry which is preliminary data.</text>
</comment>
<evidence type="ECO:0000256" key="2">
    <source>
        <dbReference type="ARBA" id="ARBA00008467"/>
    </source>
</evidence>
<dbReference type="CDD" id="cd00834">
    <property type="entry name" value="KAS_I_II"/>
    <property type="match status" value="1"/>
</dbReference>
<dbReference type="PANTHER" id="PTHR11712">
    <property type="entry name" value="POLYKETIDE SYNTHASE-RELATED"/>
    <property type="match status" value="1"/>
</dbReference>
<dbReference type="AlphaFoldDB" id="A0A432Z052"/>
<proteinExistence type="inferred from homology"/>
<dbReference type="NCBIfam" id="NF006618">
    <property type="entry name" value="PRK09185.1"/>
    <property type="match status" value="1"/>
</dbReference>
<sequence>MTVTLSEPGAICAPGHNCETIWQAALTGEQAGLRASAFVTNDGTSLFAGQVADDKLPTIESLPPAMRTRNNQLVAAALQQIKEPLQALINKLGPDRVGVILGTSTSGIASGEEALAHDETKGGLPDSFYYAMQEMLAPAECVAELMGITGPVYSISTACSSSARAFMSSRSLLRSGTVDAVVVGGVDSLCQLTLNGFKALESTSTGRCNPFSANRDGITIGEAAGLFIATREEDRLQSAQVTLTGACATSDAHHMSAPHPEGRGALAAMQGALSDAELSAGQLSYINLHGTATPLNDKMEAFAVNELGAAQVPASSTKALTGHTLGAAGAIEAVFCWLALTQQNGLPKHAWDGIKDSEVVDINLYQGAPLQHPVEHCLSNSFAFGGNNVSLVFSRGKQHGA</sequence>
<dbReference type="InterPro" id="IPR014031">
    <property type="entry name" value="Ketoacyl_synth_C"/>
</dbReference>
<comment type="similarity">
    <text evidence="2 4">Belongs to the thiolase-like superfamily. Beta-ketoacyl-ACP synthases family.</text>
</comment>
<dbReference type="Pfam" id="PF02801">
    <property type="entry name" value="Ketoacyl-synt_C"/>
    <property type="match status" value="1"/>
</dbReference>
<dbReference type="InterPro" id="IPR000794">
    <property type="entry name" value="Beta-ketoacyl_synthase"/>
</dbReference>
<dbReference type="GO" id="GO:0004315">
    <property type="term" value="F:3-oxoacyl-[acyl-carrier-protein] synthase activity"/>
    <property type="evidence" value="ECO:0007669"/>
    <property type="project" value="InterPro"/>
</dbReference>
<evidence type="ECO:0000256" key="3">
    <source>
        <dbReference type="ARBA" id="ARBA00022679"/>
    </source>
</evidence>
<protein>
    <submittedName>
        <fullName evidence="6">Beta-ketoacyl-[acyl-carrier-protein] synthase II</fullName>
    </submittedName>
</protein>
<dbReference type="PANTHER" id="PTHR11712:SF320">
    <property type="entry name" value="BETA-KETOACYL SYNTHASE"/>
    <property type="match status" value="1"/>
</dbReference>
<dbReference type="InterPro" id="IPR014030">
    <property type="entry name" value="Ketoacyl_synth_N"/>
</dbReference>
<evidence type="ECO:0000259" key="5">
    <source>
        <dbReference type="PROSITE" id="PS52004"/>
    </source>
</evidence>
<dbReference type="Gene3D" id="3.40.47.10">
    <property type="match status" value="2"/>
</dbReference>
<evidence type="ECO:0000256" key="4">
    <source>
        <dbReference type="RuleBase" id="RU003694"/>
    </source>
</evidence>
<name>A0A432Z052_9GAMM</name>
<dbReference type="SMART" id="SM00825">
    <property type="entry name" value="PKS_KS"/>
    <property type="match status" value="1"/>
</dbReference>
<dbReference type="PROSITE" id="PS52004">
    <property type="entry name" value="KS3_2"/>
    <property type="match status" value="1"/>
</dbReference>
<dbReference type="Proteomes" id="UP000288058">
    <property type="component" value="Unassembled WGS sequence"/>
</dbReference>